<keyword evidence="1" id="KW-0472">Membrane</keyword>
<sequence length="35" mass="4231">MKDKLTCENKKQKQIPMFFIPLLSGLIRSAYMYFF</sequence>
<name>X1LTK2_9ZZZZ</name>
<comment type="caution">
    <text evidence="2">The sequence shown here is derived from an EMBL/GenBank/DDBJ whole genome shotgun (WGS) entry which is preliminary data.</text>
</comment>
<gene>
    <name evidence="2" type="ORF">S06H3_24245</name>
</gene>
<reference evidence="2" key="1">
    <citation type="journal article" date="2014" name="Front. Microbiol.">
        <title>High frequency of phylogenetically diverse reductive dehalogenase-homologous genes in deep subseafloor sedimentary metagenomes.</title>
        <authorList>
            <person name="Kawai M."/>
            <person name="Futagami T."/>
            <person name="Toyoda A."/>
            <person name="Takaki Y."/>
            <person name="Nishi S."/>
            <person name="Hori S."/>
            <person name="Arai W."/>
            <person name="Tsubouchi T."/>
            <person name="Morono Y."/>
            <person name="Uchiyama I."/>
            <person name="Ito T."/>
            <person name="Fujiyama A."/>
            <person name="Inagaki F."/>
            <person name="Takami H."/>
        </authorList>
    </citation>
    <scope>NUCLEOTIDE SEQUENCE</scope>
    <source>
        <strain evidence="2">Expedition CK06-06</strain>
    </source>
</reference>
<keyword evidence="1" id="KW-1133">Transmembrane helix</keyword>
<feature type="non-terminal residue" evidence="2">
    <location>
        <position position="35"/>
    </location>
</feature>
<protein>
    <submittedName>
        <fullName evidence="2">Uncharacterized protein</fullName>
    </submittedName>
</protein>
<evidence type="ECO:0000256" key="1">
    <source>
        <dbReference type="SAM" id="Phobius"/>
    </source>
</evidence>
<dbReference type="EMBL" id="BARV01013423">
    <property type="protein sequence ID" value="GAI22423.1"/>
    <property type="molecule type" value="Genomic_DNA"/>
</dbReference>
<proteinExistence type="predicted"/>
<evidence type="ECO:0000313" key="2">
    <source>
        <dbReference type="EMBL" id="GAI22423.1"/>
    </source>
</evidence>
<dbReference type="AlphaFoldDB" id="X1LTK2"/>
<keyword evidence="1" id="KW-0812">Transmembrane</keyword>
<organism evidence="2">
    <name type="scientific">marine sediment metagenome</name>
    <dbReference type="NCBI Taxonomy" id="412755"/>
    <lineage>
        <taxon>unclassified sequences</taxon>
        <taxon>metagenomes</taxon>
        <taxon>ecological metagenomes</taxon>
    </lineage>
</organism>
<accession>X1LTK2</accession>
<feature type="transmembrane region" description="Helical" evidence="1">
    <location>
        <begin position="15"/>
        <end position="34"/>
    </location>
</feature>